<evidence type="ECO:0000256" key="2">
    <source>
        <dbReference type="ARBA" id="ARBA00004429"/>
    </source>
</evidence>
<feature type="transmembrane region" description="Helical" evidence="11">
    <location>
        <begin position="12"/>
        <end position="30"/>
    </location>
</feature>
<evidence type="ECO:0000256" key="4">
    <source>
        <dbReference type="ARBA" id="ARBA00022448"/>
    </source>
</evidence>
<dbReference type="EMBL" id="BAABBM010000001">
    <property type="protein sequence ID" value="GAA3902630.1"/>
    <property type="molecule type" value="Genomic_DNA"/>
</dbReference>
<feature type="transmembrane region" description="Helical" evidence="11">
    <location>
        <begin position="366"/>
        <end position="386"/>
    </location>
</feature>
<evidence type="ECO:0000313" key="13">
    <source>
        <dbReference type="EMBL" id="GAA3902630.1"/>
    </source>
</evidence>
<keyword evidence="14" id="KW-1185">Reference proteome</keyword>
<feature type="transmembrane region" description="Helical" evidence="11">
    <location>
        <begin position="308"/>
        <end position="327"/>
    </location>
</feature>
<dbReference type="RefSeq" id="WP_344699711.1">
    <property type="nucleotide sequence ID" value="NZ_BAABBM010000001.1"/>
</dbReference>
<feature type="transmembrane region" description="Helical" evidence="11">
    <location>
        <begin position="78"/>
        <end position="97"/>
    </location>
</feature>
<evidence type="ECO:0000256" key="10">
    <source>
        <dbReference type="ARBA" id="ARBA00023136"/>
    </source>
</evidence>
<keyword evidence="5" id="KW-1003">Cell membrane</keyword>
<evidence type="ECO:0000256" key="7">
    <source>
        <dbReference type="ARBA" id="ARBA00022597"/>
    </source>
</evidence>
<reference evidence="14" key="1">
    <citation type="journal article" date="2019" name="Int. J. Syst. Evol. Microbiol.">
        <title>The Global Catalogue of Microorganisms (GCM) 10K type strain sequencing project: providing services to taxonomists for standard genome sequencing and annotation.</title>
        <authorList>
            <consortium name="The Broad Institute Genomics Platform"/>
            <consortium name="The Broad Institute Genome Sequencing Center for Infectious Disease"/>
            <person name="Wu L."/>
            <person name="Ma J."/>
        </authorList>
    </citation>
    <scope>NUCLEOTIDE SEQUENCE [LARGE SCALE GENOMIC DNA]</scope>
    <source>
        <strain evidence="14">JCM 17543</strain>
    </source>
</reference>
<proteinExistence type="inferred from homology"/>
<evidence type="ECO:0000256" key="11">
    <source>
        <dbReference type="SAM" id="Phobius"/>
    </source>
</evidence>
<dbReference type="SUPFAM" id="SSF103473">
    <property type="entry name" value="MFS general substrate transporter"/>
    <property type="match status" value="1"/>
</dbReference>
<feature type="domain" description="Major facilitator superfamily (MFS) profile" evidence="12">
    <location>
        <begin position="12"/>
        <end position="415"/>
    </location>
</feature>
<dbReference type="PANTHER" id="PTHR43702">
    <property type="entry name" value="L-FUCOSE-PROTON SYMPORTER"/>
    <property type="match status" value="1"/>
</dbReference>
<feature type="transmembrane region" description="Helical" evidence="11">
    <location>
        <begin position="238"/>
        <end position="264"/>
    </location>
</feature>
<protein>
    <submittedName>
        <fullName evidence="13">Sugar MFS transporter</fullName>
    </submittedName>
</protein>
<dbReference type="Proteomes" id="UP001500827">
    <property type="component" value="Unassembled WGS sequence"/>
</dbReference>
<feature type="transmembrane region" description="Helical" evidence="11">
    <location>
        <begin position="144"/>
        <end position="165"/>
    </location>
</feature>
<keyword evidence="10 11" id="KW-0472">Membrane</keyword>
<evidence type="ECO:0000256" key="5">
    <source>
        <dbReference type="ARBA" id="ARBA00022475"/>
    </source>
</evidence>
<dbReference type="CDD" id="cd17394">
    <property type="entry name" value="MFS_FucP_like"/>
    <property type="match status" value="1"/>
</dbReference>
<keyword evidence="6" id="KW-0997">Cell inner membrane</keyword>
<comment type="function">
    <text evidence="1">Intake of glucose and galactose.</text>
</comment>
<dbReference type="PANTHER" id="PTHR43702:SF3">
    <property type="entry name" value="PROTEIN TSGA"/>
    <property type="match status" value="1"/>
</dbReference>
<evidence type="ECO:0000256" key="1">
    <source>
        <dbReference type="ARBA" id="ARBA00003321"/>
    </source>
</evidence>
<feature type="transmembrane region" description="Helical" evidence="11">
    <location>
        <begin position="50"/>
        <end position="71"/>
    </location>
</feature>
<comment type="similarity">
    <text evidence="3">Belongs to the major facilitator superfamily. FHS transporter (TC 2.A.1.7) family.</text>
</comment>
<dbReference type="PROSITE" id="PS50850">
    <property type="entry name" value="MFS"/>
    <property type="match status" value="1"/>
</dbReference>
<feature type="transmembrane region" description="Helical" evidence="11">
    <location>
        <begin position="284"/>
        <end position="301"/>
    </location>
</feature>
<keyword evidence="8 11" id="KW-0812">Transmembrane</keyword>
<dbReference type="InterPro" id="IPR050375">
    <property type="entry name" value="MFS_TsgA-like"/>
</dbReference>
<evidence type="ECO:0000256" key="6">
    <source>
        <dbReference type="ARBA" id="ARBA00022519"/>
    </source>
</evidence>
<sequence length="433" mass="45291">MTAIVEDKQRTLLAFAAVTTLFFAWGFITSNNDPLIVALRAAFSLDYAEALLTQIVFFLAYGLLSLPAAWLTSRIGAVDTILGALAMMTCGCLLVVVSTNADHFLPILAALFVLAGGFTALQVAANPLAAELGDPRRSHFRLNFAQAFNSLGVVIGVHFGSLVMLDDPSLRAATSVAIAPAHRSELLGAVDRAYLIMAALLGSLLFFFAVLRRFLTHVAPANGGAVPSGMFEALKSPWAVFGAVAIGFYVGAEVSVGSIMINFLNQSRILSLPLDSAGSYLANFYWGGALVGRLVGTALLTRIRATRLLALCATVAGLLCLTVVAVSGPIAGYAALAIGFFNSIMFPTIFTITLDRSRVSQSSTSGLLCLAIFGGAVLPMAVGTIADSYGLSMSFVVPLAAYSFIAFFAVAARKTDAAQKLTTDAPPSASPIP</sequence>
<feature type="transmembrane region" description="Helical" evidence="11">
    <location>
        <begin position="392"/>
        <end position="412"/>
    </location>
</feature>
<dbReference type="NCBIfam" id="TIGR01272">
    <property type="entry name" value="gluP"/>
    <property type="match status" value="1"/>
</dbReference>
<dbReference type="InterPro" id="IPR020846">
    <property type="entry name" value="MFS_dom"/>
</dbReference>
<evidence type="ECO:0000313" key="14">
    <source>
        <dbReference type="Proteomes" id="UP001500827"/>
    </source>
</evidence>
<name>A0ABP7LNZ8_9SPHN</name>
<evidence type="ECO:0000256" key="8">
    <source>
        <dbReference type="ARBA" id="ARBA00022692"/>
    </source>
</evidence>
<dbReference type="Pfam" id="PF07690">
    <property type="entry name" value="MFS_1"/>
    <property type="match status" value="1"/>
</dbReference>
<keyword evidence="9 11" id="KW-1133">Transmembrane helix</keyword>
<dbReference type="InterPro" id="IPR005964">
    <property type="entry name" value="Glc/Gal_transptr_bac"/>
</dbReference>
<feature type="transmembrane region" description="Helical" evidence="11">
    <location>
        <begin position="333"/>
        <end position="354"/>
    </location>
</feature>
<keyword evidence="7" id="KW-0762">Sugar transport</keyword>
<evidence type="ECO:0000256" key="3">
    <source>
        <dbReference type="ARBA" id="ARBA00009120"/>
    </source>
</evidence>
<feature type="transmembrane region" description="Helical" evidence="11">
    <location>
        <begin position="193"/>
        <end position="211"/>
    </location>
</feature>
<comment type="subcellular location">
    <subcellularLocation>
        <location evidence="2">Cell inner membrane</location>
        <topology evidence="2">Multi-pass membrane protein</topology>
    </subcellularLocation>
</comment>
<feature type="transmembrane region" description="Helical" evidence="11">
    <location>
        <begin position="103"/>
        <end position="124"/>
    </location>
</feature>
<dbReference type="Gene3D" id="1.20.1250.20">
    <property type="entry name" value="MFS general substrate transporter like domains"/>
    <property type="match status" value="2"/>
</dbReference>
<accession>A0ABP7LNZ8</accession>
<dbReference type="InterPro" id="IPR011701">
    <property type="entry name" value="MFS"/>
</dbReference>
<keyword evidence="4" id="KW-0813">Transport</keyword>
<evidence type="ECO:0000256" key="9">
    <source>
        <dbReference type="ARBA" id="ARBA00022989"/>
    </source>
</evidence>
<gene>
    <name evidence="13" type="ORF">GCM10022276_21680</name>
</gene>
<comment type="caution">
    <text evidence="13">The sequence shown here is derived from an EMBL/GenBank/DDBJ whole genome shotgun (WGS) entry which is preliminary data.</text>
</comment>
<evidence type="ECO:0000259" key="12">
    <source>
        <dbReference type="PROSITE" id="PS50850"/>
    </source>
</evidence>
<dbReference type="InterPro" id="IPR036259">
    <property type="entry name" value="MFS_trans_sf"/>
</dbReference>
<organism evidence="13 14">
    <name type="scientific">Sphingomonas limnosediminicola</name>
    <dbReference type="NCBI Taxonomy" id="940133"/>
    <lineage>
        <taxon>Bacteria</taxon>
        <taxon>Pseudomonadati</taxon>
        <taxon>Pseudomonadota</taxon>
        <taxon>Alphaproteobacteria</taxon>
        <taxon>Sphingomonadales</taxon>
        <taxon>Sphingomonadaceae</taxon>
        <taxon>Sphingomonas</taxon>
    </lineage>
</organism>